<dbReference type="InterPro" id="IPR013032">
    <property type="entry name" value="EGF-like_CS"/>
</dbReference>
<dbReference type="GO" id="GO:0032991">
    <property type="term" value="C:protein-containing complex"/>
    <property type="evidence" value="ECO:0007669"/>
    <property type="project" value="TreeGrafter"/>
</dbReference>
<dbReference type="SMART" id="SM00181">
    <property type="entry name" value="EGF"/>
    <property type="match status" value="3"/>
</dbReference>
<dbReference type="PROSITE" id="PS01186">
    <property type="entry name" value="EGF_2"/>
    <property type="match status" value="2"/>
</dbReference>
<reference evidence="10" key="1">
    <citation type="submission" date="2021-02" db="EMBL/GenBank/DDBJ databases">
        <authorList>
            <person name="Nowell W R."/>
        </authorList>
    </citation>
    <scope>NUCLEOTIDE SEQUENCE</scope>
</reference>
<gene>
    <name evidence="10" type="ORF">OKA104_LOCUS32656</name>
</gene>
<dbReference type="Gene3D" id="3.50.50.60">
    <property type="entry name" value="FAD/NAD(P)-binding domain"/>
    <property type="match status" value="1"/>
</dbReference>
<feature type="transmembrane region" description="Helical" evidence="8">
    <location>
        <begin position="367"/>
        <end position="385"/>
    </location>
</feature>
<feature type="compositionally biased region" description="Low complexity" evidence="7">
    <location>
        <begin position="69"/>
        <end position="89"/>
    </location>
</feature>
<dbReference type="CDD" id="cd00054">
    <property type="entry name" value="EGF_CA"/>
    <property type="match status" value="2"/>
</dbReference>
<feature type="transmembrane region" description="Helical" evidence="8">
    <location>
        <begin position="271"/>
        <end position="297"/>
    </location>
</feature>
<evidence type="ECO:0000313" key="10">
    <source>
        <dbReference type="EMBL" id="CAF4048868.1"/>
    </source>
</evidence>
<feature type="compositionally biased region" description="Basic residues" evidence="7">
    <location>
        <begin position="37"/>
        <end position="47"/>
    </location>
</feature>
<evidence type="ECO:0000259" key="9">
    <source>
        <dbReference type="PROSITE" id="PS50026"/>
    </source>
</evidence>
<dbReference type="PROSITE" id="PS50026">
    <property type="entry name" value="EGF_3"/>
    <property type="match status" value="3"/>
</dbReference>
<name>A0A819RT88_9BILA</name>
<accession>A0A819RT88</accession>
<dbReference type="Pfam" id="PF00008">
    <property type="entry name" value="EGF"/>
    <property type="match status" value="2"/>
</dbReference>
<dbReference type="PANTHER" id="PTHR24049">
    <property type="entry name" value="CRUMBS FAMILY MEMBER"/>
    <property type="match status" value="1"/>
</dbReference>
<dbReference type="Proteomes" id="UP000663881">
    <property type="component" value="Unassembled WGS sequence"/>
</dbReference>
<dbReference type="EMBL" id="CAJOAY010003970">
    <property type="protein sequence ID" value="CAF4048868.1"/>
    <property type="molecule type" value="Genomic_DNA"/>
</dbReference>
<dbReference type="PANTHER" id="PTHR24049:SF22">
    <property type="entry name" value="DROSOPHILA CRUMBS HOMOLOG"/>
    <property type="match status" value="1"/>
</dbReference>
<keyword evidence="6" id="KW-0175">Coiled coil</keyword>
<organism evidence="10 11">
    <name type="scientific">Adineta steineri</name>
    <dbReference type="NCBI Taxonomy" id="433720"/>
    <lineage>
        <taxon>Eukaryota</taxon>
        <taxon>Metazoa</taxon>
        <taxon>Spiralia</taxon>
        <taxon>Gnathifera</taxon>
        <taxon>Rotifera</taxon>
        <taxon>Eurotatoria</taxon>
        <taxon>Bdelloidea</taxon>
        <taxon>Adinetida</taxon>
        <taxon>Adinetidae</taxon>
        <taxon>Adineta</taxon>
    </lineage>
</organism>
<keyword evidence="8" id="KW-0812">Transmembrane</keyword>
<evidence type="ECO:0000256" key="5">
    <source>
        <dbReference type="PROSITE-ProRule" id="PRU00076"/>
    </source>
</evidence>
<dbReference type="Pfam" id="PF12661">
    <property type="entry name" value="hEGF"/>
    <property type="match status" value="1"/>
</dbReference>
<protein>
    <recommendedName>
        <fullName evidence="9">EGF-like domain-containing protein</fullName>
    </recommendedName>
</protein>
<feature type="compositionally biased region" description="Basic residues" evidence="7">
    <location>
        <begin position="90"/>
        <end position="102"/>
    </location>
</feature>
<feature type="region of interest" description="Disordered" evidence="7">
    <location>
        <begin position="1"/>
        <end position="102"/>
    </location>
</feature>
<feature type="coiled-coil region" evidence="6">
    <location>
        <begin position="298"/>
        <end position="325"/>
    </location>
</feature>
<keyword evidence="8" id="KW-1133">Transmembrane helix</keyword>
<comment type="caution">
    <text evidence="10">The sequence shown here is derived from an EMBL/GenBank/DDBJ whole genome shotgun (WGS) entry which is preliminary data.</text>
</comment>
<dbReference type="PROSITE" id="PS00022">
    <property type="entry name" value="EGF_1"/>
    <property type="match status" value="2"/>
</dbReference>
<keyword evidence="3" id="KW-0677">Repeat</keyword>
<dbReference type="InterPro" id="IPR000742">
    <property type="entry name" value="EGF"/>
</dbReference>
<evidence type="ECO:0000256" key="3">
    <source>
        <dbReference type="ARBA" id="ARBA00022737"/>
    </source>
</evidence>
<sequence>MQLRNYHQHKQRHQQQQHRQHHQHRHQQHYPQQQQQHHQHHQHHHQQHYPQQQQQQHHHQHHQHHHQQHYPQQQQQHHQQQRHQQQGYQQHHHHQQHQHKKHHLCSVIFVDVNSSSLTFVPKPCSDSTFIGLSCNISNTPCELATPCENDGTCINNKLATYGYICSCSSGFNGTYCELDHRICKPHLCLHNGTCNETSNTTFHCVCANGWEGIHCESMINRCEGVECMNNGVCRPLLLGYKCECLGTSYYGSHCEFTARKVVISKIISKSFSYIAIIAMSLVVMFVIIMDILTYCFGIDMTREELERYRREKRDKKRINRRVNKQLVLRKNVAIIGAGVSGFEAGQVLLEDDFDITIFGLQIGQGEIFIVIINNFLYILYLYIISMDCTPWQNIHNYLKRYANKFHLIERIRFETKIILIDKNDLKNGKLPWIVKVETASGDHETFEFDLLVVATGLYSTPE</sequence>
<keyword evidence="1 5" id="KW-0245">EGF-like domain</keyword>
<dbReference type="Gene3D" id="2.10.25.10">
    <property type="entry name" value="Laminin"/>
    <property type="match status" value="3"/>
</dbReference>
<evidence type="ECO:0000256" key="4">
    <source>
        <dbReference type="ARBA" id="ARBA00023157"/>
    </source>
</evidence>
<dbReference type="GO" id="GO:0045197">
    <property type="term" value="P:establishment or maintenance of epithelial cell apical/basal polarity"/>
    <property type="evidence" value="ECO:0007669"/>
    <property type="project" value="TreeGrafter"/>
</dbReference>
<feature type="domain" description="EGF-like" evidence="9">
    <location>
        <begin position="179"/>
        <end position="216"/>
    </location>
</feature>
<dbReference type="InterPro" id="IPR051022">
    <property type="entry name" value="Notch_Cell-Fate_Det"/>
</dbReference>
<feature type="disulfide bond" evidence="5">
    <location>
        <begin position="206"/>
        <end position="215"/>
    </location>
</feature>
<feature type="domain" description="EGF-like" evidence="9">
    <location>
        <begin position="137"/>
        <end position="177"/>
    </location>
</feature>
<feature type="domain" description="EGF-like" evidence="9">
    <location>
        <begin position="218"/>
        <end position="255"/>
    </location>
</feature>
<dbReference type="SUPFAM" id="SSF57196">
    <property type="entry name" value="EGF/Laminin"/>
    <property type="match status" value="3"/>
</dbReference>
<dbReference type="AlphaFoldDB" id="A0A819RT88"/>
<evidence type="ECO:0000256" key="2">
    <source>
        <dbReference type="ARBA" id="ARBA00022729"/>
    </source>
</evidence>
<evidence type="ECO:0000313" key="11">
    <source>
        <dbReference type="Proteomes" id="UP000663881"/>
    </source>
</evidence>
<evidence type="ECO:0000256" key="6">
    <source>
        <dbReference type="SAM" id="Coils"/>
    </source>
</evidence>
<dbReference type="GO" id="GO:0007157">
    <property type="term" value="P:heterophilic cell-cell adhesion via plasma membrane cell adhesion molecules"/>
    <property type="evidence" value="ECO:0007669"/>
    <property type="project" value="TreeGrafter"/>
</dbReference>
<evidence type="ECO:0000256" key="7">
    <source>
        <dbReference type="SAM" id="MobiDB-lite"/>
    </source>
</evidence>
<evidence type="ECO:0000256" key="8">
    <source>
        <dbReference type="SAM" id="Phobius"/>
    </source>
</evidence>
<dbReference type="InterPro" id="IPR036188">
    <property type="entry name" value="FAD/NAD-bd_sf"/>
</dbReference>
<comment type="caution">
    <text evidence="5">Lacks conserved residue(s) required for the propagation of feature annotation.</text>
</comment>
<dbReference type="GO" id="GO:0005886">
    <property type="term" value="C:plasma membrane"/>
    <property type="evidence" value="ECO:0007669"/>
    <property type="project" value="TreeGrafter"/>
</dbReference>
<feature type="disulfide bond" evidence="5">
    <location>
        <begin position="167"/>
        <end position="176"/>
    </location>
</feature>
<dbReference type="SUPFAM" id="SSF51905">
    <property type="entry name" value="FAD/NAD(P)-binding domain"/>
    <property type="match status" value="1"/>
</dbReference>
<keyword evidence="8" id="KW-0472">Membrane</keyword>
<keyword evidence="4 5" id="KW-1015">Disulfide bond</keyword>
<feature type="compositionally biased region" description="Basic residues" evidence="7">
    <location>
        <begin position="56"/>
        <end position="68"/>
    </location>
</feature>
<proteinExistence type="predicted"/>
<keyword evidence="2" id="KW-0732">Signal</keyword>
<evidence type="ECO:0000256" key="1">
    <source>
        <dbReference type="ARBA" id="ARBA00022536"/>
    </source>
</evidence>
<feature type="compositionally biased region" description="Basic residues" evidence="7">
    <location>
        <begin position="1"/>
        <end position="28"/>
    </location>
</feature>